<evidence type="ECO:0000313" key="2">
    <source>
        <dbReference type="EMBL" id="MBN1573463.1"/>
    </source>
</evidence>
<dbReference type="EMBL" id="JAFGIX010000049">
    <property type="protein sequence ID" value="MBN1573463.1"/>
    <property type="molecule type" value="Genomic_DNA"/>
</dbReference>
<organism evidence="2 3">
    <name type="scientific">Candidatus Zymogenus saltonus</name>
    <dbReference type="NCBI Taxonomy" id="2844893"/>
    <lineage>
        <taxon>Bacteria</taxon>
        <taxon>Deltaproteobacteria</taxon>
        <taxon>Candidatus Zymogenia</taxon>
        <taxon>Candidatus Zymogeniales</taxon>
        <taxon>Candidatus Zymogenaceae</taxon>
        <taxon>Candidatus Zymogenus</taxon>
    </lineage>
</organism>
<dbReference type="InterPro" id="IPR011051">
    <property type="entry name" value="RmlC_Cupin_sf"/>
</dbReference>
<protein>
    <submittedName>
        <fullName evidence="2">Cupin domain-containing protein</fullName>
    </submittedName>
</protein>
<dbReference type="Gene3D" id="2.60.120.10">
    <property type="entry name" value="Jelly Rolls"/>
    <property type="match status" value="1"/>
</dbReference>
<proteinExistence type="predicted"/>
<dbReference type="InterPro" id="IPR013096">
    <property type="entry name" value="Cupin_2"/>
</dbReference>
<dbReference type="InterPro" id="IPR052535">
    <property type="entry name" value="Bacilysin_H2HPP_isomerase"/>
</dbReference>
<sequence length="111" mass="12294">MYSEKAQKLDFKDETVKPGVERGVWNGGPFTVVRYKYAPGAKFPSHSHEASQLTIILEGSIEFSVGEDKIFVTAGETIYIPSGESHSAEVPKDGESVHSINVFYPPREKHP</sequence>
<reference evidence="2" key="1">
    <citation type="journal article" date="2021" name="Environ. Microbiol.">
        <title>Genomic characterization of three novel Desulfobacterota classes expand the metabolic and phylogenetic diversity of the phylum.</title>
        <authorList>
            <person name="Murphy C.L."/>
            <person name="Biggerstaff J."/>
            <person name="Eichhorn A."/>
            <person name="Ewing E."/>
            <person name="Shahan R."/>
            <person name="Soriano D."/>
            <person name="Stewart S."/>
            <person name="VanMol K."/>
            <person name="Walker R."/>
            <person name="Walters P."/>
            <person name="Elshahed M.S."/>
            <person name="Youssef N.H."/>
        </authorList>
    </citation>
    <scope>NUCLEOTIDE SEQUENCE</scope>
    <source>
        <strain evidence="2">Zod_Metabat.24</strain>
    </source>
</reference>
<reference evidence="2" key="2">
    <citation type="submission" date="2021-01" db="EMBL/GenBank/DDBJ databases">
        <authorList>
            <person name="Hahn C.R."/>
            <person name="Youssef N.H."/>
            <person name="Elshahed M."/>
        </authorList>
    </citation>
    <scope>NUCLEOTIDE SEQUENCE</scope>
    <source>
        <strain evidence="2">Zod_Metabat.24</strain>
    </source>
</reference>
<feature type="domain" description="Cupin type-2" evidence="1">
    <location>
        <begin position="35"/>
        <end position="96"/>
    </location>
</feature>
<accession>A0A9D8KFZ3</accession>
<evidence type="ECO:0000313" key="3">
    <source>
        <dbReference type="Proteomes" id="UP000809273"/>
    </source>
</evidence>
<dbReference type="Proteomes" id="UP000809273">
    <property type="component" value="Unassembled WGS sequence"/>
</dbReference>
<comment type="caution">
    <text evidence="2">The sequence shown here is derived from an EMBL/GenBank/DDBJ whole genome shotgun (WGS) entry which is preliminary data.</text>
</comment>
<dbReference type="InterPro" id="IPR014710">
    <property type="entry name" value="RmlC-like_jellyroll"/>
</dbReference>
<name>A0A9D8KFZ3_9DELT</name>
<dbReference type="AlphaFoldDB" id="A0A9D8KFZ3"/>
<evidence type="ECO:0000259" key="1">
    <source>
        <dbReference type="Pfam" id="PF07883"/>
    </source>
</evidence>
<dbReference type="PANTHER" id="PTHR40112:SF1">
    <property type="entry name" value="H2HPP ISOMERASE"/>
    <property type="match status" value="1"/>
</dbReference>
<dbReference type="Pfam" id="PF07883">
    <property type="entry name" value="Cupin_2"/>
    <property type="match status" value="1"/>
</dbReference>
<dbReference type="SUPFAM" id="SSF51182">
    <property type="entry name" value="RmlC-like cupins"/>
    <property type="match status" value="1"/>
</dbReference>
<dbReference type="PANTHER" id="PTHR40112">
    <property type="entry name" value="H2HPP ISOMERASE"/>
    <property type="match status" value="1"/>
</dbReference>
<gene>
    <name evidence="2" type="ORF">JW984_09745</name>
</gene>